<evidence type="ECO:0000256" key="2">
    <source>
        <dbReference type="ARBA" id="ARBA00022643"/>
    </source>
</evidence>
<dbReference type="GO" id="GO:0016705">
    <property type="term" value="F:oxidoreductase activity, acting on paired donors, with incorporation or reduction of molecular oxygen"/>
    <property type="evidence" value="ECO:0007669"/>
    <property type="project" value="InterPro"/>
</dbReference>
<feature type="domain" description="Luciferase-like" evidence="5">
    <location>
        <begin position="2"/>
        <end position="225"/>
    </location>
</feature>
<evidence type="ECO:0000259" key="5">
    <source>
        <dbReference type="Pfam" id="PF00296"/>
    </source>
</evidence>
<dbReference type="PANTHER" id="PTHR30011:SF16">
    <property type="entry name" value="C2H2 FINGER DOMAIN TRANSCRIPTION FACTOR (EUROFUNG)-RELATED"/>
    <property type="match status" value="1"/>
</dbReference>
<evidence type="ECO:0000256" key="1">
    <source>
        <dbReference type="ARBA" id="ARBA00022630"/>
    </source>
</evidence>
<sequence length="309" mass="34565">MHGERYVIAEEYMEVMYKLSESSWRDDAVVYDRERGIFSDPARVREINHVGRYYSVPGPHICNPTPQRTPVLLQAGTSKAGKAFAVKHAEAVFVSGHSPEMLTPNIADIRSMAQREFHRDPRNLKFLALVCPVIGRTEQEAHEKHREFIGLGSREGALALFGGRTGIDLKSNGIRSIVEGWSKSCPGVEKWTKITLAEQIVVGGLCATIVGTAKQVADESERWVEVADLDGFSFSYAIKPGTYTEIAELLLPELRRRGLFWDDYTVKGGTYRENFYGIAGENRLPTDHPGAKYRWKTGVDAADYKIPDS</sequence>
<dbReference type="RefSeq" id="XP_020116116.1">
    <property type="nucleotide sequence ID" value="XM_020263696.1"/>
</dbReference>
<proteinExistence type="predicted"/>
<reference evidence="6 7" key="1">
    <citation type="submission" date="2015-06" db="EMBL/GenBank/DDBJ databases">
        <title>Talaromyces atroroseus IBT 11181 draft genome.</title>
        <authorList>
            <person name="Rasmussen K.B."/>
            <person name="Rasmussen S."/>
            <person name="Petersen B."/>
            <person name="Sicheritz-Ponten T."/>
            <person name="Mortensen U.H."/>
            <person name="Thrane U."/>
        </authorList>
    </citation>
    <scope>NUCLEOTIDE SEQUENCE [LARGE SCALE GENOMIC DNA]</scope>
    <source>
        <strain evidence="6 7">IBT 11181</strain>
    </source>
</reference>
<dbReference type="InterPro" id="IPR051260">
    <property type="entry name" value="Diverse_substr_monoxygenases"/>
</dbReference>
<dbReference type="OrthoDB" id="5561043at2759"/>
<evidence type="ECO:0000256" key="4">
    <source>
        <dbReference type="ARBA" id="ARBA00023033"/>
    </source>
</evidence>
<dbReference type="InterPro" id="IPR036661">
    <property type="entry name" value="Luciferase-like_sf"/>
</dbReference>
<keyword evidence="2" id="KW-0288">FMN</keyword>
<dbReference type="SUPFAM" id="SSF51679">
    <property type="entry name" value="Bacterial luciferase-like"/>
    <property type="match status" value="1"/>
</dbReference>
<evidence type="ECO:0000313" key="6">
    <source>
        <dbReference type="EMBL" id="OKL55995.1"/>
    </source>
</evidence>
<protein>
    <recommendedName>
        <fullName evidence="5">Luciferase-like domain-containing protein</fullName>
    </recommendedName>
</protein>
<evidence type="ECO:0000256" key="3">
    <source>
        <dbReference type="ARBA" id="ARBA00023002"/>
    </source>
</evidence>
<evidence type="ECO:0000313" key="7">
    <source>
        <dbReference type="Proteomes" id="UP000214365"/>
    </source>
</evidence>
<organism evidence="6 7">
    <name type="scientific">Talaromyces atroroseus</name>
    <dbReference type="NCBI Taxonomy" id="1441469"/>
    <lineage>
        <taxon>Eukaryota</taxon>
        <taxon>Fungi</taxon>
        <taxon>Dikarya</taxon>
        <taxon>Ascomycota</taxon>
        <taxon>Pezizomycotina</taxon>
        <taxon>Eurotiomycetes</taxon>
        <taxon>Eurotiomycetidae</taxon>
        <taxon>Eurotiales</taxon>
        <taxon>Trichocomaceae</taxon>
        <taxon>Talaromyces</taxon>
        <taxon>Talaromyces sect. Trachyspermi</taxon>
    </lineage>
</organism>
<dbReference type="STRING" id="1441469.A0A225ANJ2"/>
<dbReference type="GO" id="GO:0004497">
    <property type="term" value="F:monooxygenase activity"/>
    <property type="evidence" value="ECO:0007669"/>
    <property type="project" value="UniProtKB-KW"/>
</dbReference>
<dbReference type="InterPro" id="IPR011251">
    <property type="entry name" value="Luciferase-like_dom"/>
</dbReference>
<dbReference type="EMBL" id="LFMY01000016">
    <property type="protein sequence ID" value="OKL55995.1"/>
    <property type="molecule type" value="Genomic_DNA"/>
</dbReference>
<keyword evidence="1" id="KW-0285">Flavoprotein</keyword>
<keyword evidence="3" id="KW-0560">Oxidoreductase</keyword>
<dbReference type="Pfam" id="PF00296">
    <property type="entry name" value="Bac_luciferase"/>
    <property type="match status" value="1"/>
</dbReference>
<gene>
    <name evidence="6" type="ORF">UA08_08793</name>
</gene>
<dbReference type="Gene3D" id="3.20.20.30">
    <property type="entry name" value="Luciferase-like domain"/>
    <property type="match status" value="1"/>
</dbReference>
<keyword evidence="4" id="KW-0503">Monooxygenase</keyword>
<dbReference type="AlphaFoldDB" id="A0A225ANJ2"/>
<dbReference type="Proteomes" id="UP000214365">
    <property type="component" value="Unassembled WGS sequence"/>
</dbReference>
<dbReference type="PANTHER" id="PTHR30011">
    <property type="entry name" value="ALKANESULFONATE MONOOXYGENASE-RELATED"/>
    <property type="match status" value="1"/>
</dbReference>
<comment type="caution">
    <text evidence="6">The sequence shown here is derived from an EMBL/GenBank/DDBJ whole genome shotgun (WGS) entry which is preliminary data.</text>
</comment>
<dbReference type="GeneID" id="31008549"/>
<keyword evidence="7" id="KW-1185">Reference proteome</keyword>
<name>A0A225ANJ2_TALAT</name>
<accession>A0A225ANJ2</accession>